<evidence type="ECO:0000313" key="2">
    <source>
        <dbReference type="EMBL" id="EXB94712.1"/>
    </source>
</evidence>
<dbReference type="Proteomes" id="UP000030645">
    <property type="component" value="Unassembled WGS sequence"/>
</dbReference>
<dbReference type="eggNOG" id="ENOG502RM6I">
    <property type="taxonomic scope" value="Eukaryota"/>
</dbReference>
<feature type="region of interest" description="Disordered" evidence="1">
    <location>
        <begin position="1026"/>
        <end position="1051"/>
    </location>
</feature>
<feature type="compositionally biased region" description="Polar residues" evidence="1">
    <location>
        <begin position="899"/>
        <end position="911"/>
    </location>
</feature>
<feature type="compositionally biased region" description="Low complexity" evidence="1">
    <location>
        <begin position="12"/>
        <end position="29"/>
    </location>
</feature>
<evidence type="ECO:0000256" key="1">
    <source>
        <dbReference type="SAM" id="MobiDB-lite"/>
    </source>
</evidence>
<name>W9RJY1_9ROSA</name>
<organism evidence="2 3">
    <name type="scientific">Morus notabilis</name>
    <dbReference type="NCBI Taxonomy" id="981085"/>
    <lineage>
        <taxon>Eukaryota</taxon>
        <taxon>Viridiplantae</taxon>
        <taxon>Streptophyta</taxon>
        <taxon>Embryophyta</taxon>
        <taxon>Tracheophyta</taxon>
        <taxon>Spermatophyta</taxon>
        <taxon>Magnoliopsida</taxon>
        <taxon>eudicotyledons</taxon>
        <taxon>Gunneridae</taxon>
        <taxon>Pentapetalae</taxon>
        <taxon>rosids</taxon>
        <taxon>fabids</taxon>
        <taxon>Rosales</taxon>
        <taxon>Moraceae</taxon>
        <taxon>Moreae</taxon>
        <taxon>Morus</taxon>
    </lineage>
</organism>
<evidence type="ECO:0000313" key="3">
    <source>
        <dbReference type="Proteomes" id="UP000030645"/>
    </source>
</evidence>
<feature type="compositionally biased region" description="Gly residues" evidence="1">
    <location>
        <begin position="1"/>
        <end position="11"/>
    </location>
</feature>
<protein>
    <submittedName>
        <fullName evidence="2">Uncharacterized protein</fullName>
    </submittedName>
</protein>
<sequence length="1159" mass="126303">MIGFGSYGNNGGPYSSPPSSNLSASAPPFTIDRSPNTGYMPLVDLLEQSSRTGTLNNSSSLHNWLPPRSPTSETNFFSDPNLELNSVASPNNPYNYASLNTHLPHLSTSVSASADAFSYAQCGDGVAKPYYFSFLSPPTQKDGSLVVPDQTSYDWLSSSSHVAVTALDGSSNKDYSQRSGDSKKPAQWGGLWNGFSEWEQGNQGLFDGSFCCSKESDIPVSSMYENFMNQETHSPKGLNRGEEAMRLNRGKEAFHGINNLDSDKHGGSVNAENFNDKSFSGKTSNFLPADCSRSFLESLSGFPDSGLESPCFMIGTSSGHQIPYGASNEKHLKQHATDSAKSSPTPVIGPPVAGSGFSPSNNAPFKIVNLGSCKTDADMCSKKAPSFIDADGVKPAFDSSKLSIHLDIDDPASLGSYVTKNEEMLNKECISSDTLHHVLIPKSGPQTSNVPHEGFKLDLNTNENINSVEDSSENVDHYNHAVDSPCWKGVPATRSSPFDASVPETKRQEVFSNSNVQTKQIFQLNTGDKVSSQKRNDNMMCHEFGSPENGLEFPLNTSPAAKSTFSDRKSDDIVKIGSDLETKGIQHSNDIHEHGSRSTGCSDLKSSLNGEQNIQRNGLISENINEALQCVSPRLPFPMENIISSSVEDASTKLNKSNEGPSSPTIDVPVLVSTIRNLSELLLFHCTSGSYQLKQKDLETIQSMIDNLSVCASKNSEKTVSTQDSTSEKYTSDYLGDKNHKGFTLNKLQVTKTAGPILDLLADQNVHKGNKYYVAGKENDELLDSVSVRADVDIVDEDKAIQALKKVLTDNFDYEEEASPQALLYKNLWLEAEAALCSMSCKARFNRVKLEMENPKLPKSKDAHGNTITTEMDKVSRSEVSPDLNGANTLSPKAKGCATTKSQESSVLSTNAEDDDVMDRFQILRCRAKKSNYGIVADKDKPSSPKVSPHSNKVGKILPEANEETGSSKPDIRRQASSNSSTDKPSNDYEASVMARFHILKSRGDNCSPLSTQGQLAENVDGSTIGSKSEVGSSCVEPEPTLQHHDADSTEGQLTGGEFPMFIDYDSMSQSHRPNRRENSLLAGWFDRVSSEWEHVGNDADSTEGQLTGGEFPMFIDYDSMSQSHRPNRRENSLLAGWFDRVSSEWEHVGKEELGLQNR</sequence>
<feature type="region of interest" description="Disordered" evidence="1">
    <location>
        <begin position="1"/>
        <end position="33"/>
    </location>
</feature>
<accession>W9RJY1</accession>
<dbReference type="AlphaFoldDB" id="W9RJY1"/>
<dbReference type="STRING" id="981085.W9RJY1"/>
<feature type="region of interest" description="Disordered" evidence="1">
    <location>
        <begin position="856"/>
        <end position="911"/>
    </location>
</feature>
<dbReference type="EMBL" id="KE345172">
    <property type="protein sequence ID" value="EXB94712.1"/>
    <property type="molecule type" value="Genomic_DNA"/>
</dbReference>
<reference evidence="3" key="1">
    <citation type="submission" date="2013-01" db="EMBL/GenBank/DDBJ databases">
        <title>Draft Genome Sequence of a Mulberry Tree, Morus notabilis C.K. Schneid.</title>
        <authorList>
            <person name="He N."/>
            <person name="Zhao S."/>
        </authorList>
    </citation>
    <scope>NUCLEOTIDE SEQUENCE</scope>
</reference>
<dbReference type="PANTHER" id="PTHR34361:SF2">
    <property type="entry name" value="OS08G0157800 PROTEIN"/>
    <property type="match status" value="1"/>
</dbReference>
<feature type="region of interest" description="Disordered" evidence="1">
    <location>
        <begin position="935"/>
        <end position="988"/>
    </location>
</feature>
<dbReference type="PANTHER" id="PTHR34361">
    <property type="entry name" value="OS08G0157800 PROTEIN"/>
    <property type="match status" value="1"/>
</dbReference>
<proteinExistence type="predicted"/>
<feature type="compositionally biased region" description="Polar residues" evidence="1">
    <location>
        <begin position="975"/>
        <end position="984"/>
    </location>
</feature>
<gene>
    <name evidence="2" type="ORF">L484_002599</name>
</gene>
<keyword evidence="3" id="KW-1185">Reference proteome</keyword>